<evidence type="ECO:0000256" key="8">
    <source>
        <dbReference type="ARBA" id="ARBA00022679"/>
    </source>
</evidence>
<proteinExistence type="inferred from homology"/>
<name>A0ABT4M0M8_9PROT</name>
<dbReference type="EMBL" id="JAPWGW010000004">
    <property type="protein sequence ID" value="MCZ4298979.1"/>
    <property type="molecule type" value="Genomic_DNA"/>
</dbReference>
<dbReference type="EC" id="2.1.1.193" evidence="3 12"/>
<evidence type="ECO:0000256" key="10">
    <source>
        <dbReference type="ARBA" id="ARBA00025699"/>
    </source>
</evidence>
<dbReference type="NCBIfam" id="NF008696">
    <property type="entry name" value="PRK11713.3-5"/>
    <property type="match status" value="1"/>
</dbReference>
<dbReference type="CDD" id="cd18084">
    <property type="entry name" value="RsmE-like"/>
    <property type="match status" value="1"/>
</dbReference>
<comment type="caution">
    <text evidence="15">The sequence shown here is derived from an EMBL/GenBank/DDBJ whole genome shotgun (WGS) entry which is preliminary data.</text>
</comment>
<dbReference type="InterPro" id="IPR046886">
    <property type="entry name" value="RsmE_MTase_dom"/>
</dbReference>
<keyword evidence="8 12" id="KW-0808">Transferase</keyword>
<protein>
    <recommendedName>
        <fullName evidence="4 12">Ribosomal RNA small subunit methyltransferase E</fullName>
        <ecNumber evidence="3 12">2.1.1.193</ecNumber>
    </recommendedName>
</protein>
<evidence type="ECO:0000256" key="11">
    <source>
        <dbReference type="ARBA" id="ARBA00047944"/>
    </source>
</evidence>
<evidence type="ECO:0000313" key="16">
    <source>
        <dbReference type="Proteomes" id="UP001083770"/>
    </source>
</evidence>
<evidence type="ECO:0000256" key="7">
    <source>
        <dbReference type="ARBA" id="ARBA00022603"/>
    </source>
</evidence>
<feature type="domain" description="Ribosomal RNA small subunit methyltransferase E methyltransferase" evidence="13">
    <location>
        <begin position="102"/>
        <end position="260"/>
    </location>
</feature>
<evidence type="ECO:0000256" key="5">
    <source>
        <dbReference type="ARBA" id="ARBA00022490"/>
    </source>
</evidence>
<dbReference type="PANTHER" id="PTHR30027:SF3">
    <property type="entry name" value="16S RRNA (URACIL(1498)-N(3))-METHYLTRANSFERASE"/>
    <property type="match status" value="1"/>
</dbReference>
<dbReference type="GO" id="GO:0032259">
    <property type="term" value="P:methylation"/>
    <property type="evidence" value="ECO:0007669"/>
    <property type="project" value="UniProtKB-KW"/>
</dbReference>
<evidence type="ECO:0000256" key="2">
    <source>
        <dbReference type="ARBA" id="ARBA00005528"/>
    </source>
</evidence>
<dbReference type="PANTHER" id="PTHR30027">
    <property type="entry name" value="RIBOSOMAL RNA SMALL SUBUNIT METHYLTRANSFERASE E"/>
    <property type="match status" value="1"/>
</dbReference>
<evidence type="ECO:0000256" key="9">
    <source>
        <dbReference type="ARBA" id="ARBA00022691"/>
    </source>
</evidence>
<dbReference type="NCBIfam" id="TIGR00046">
    <property type="entry name" value="RsmE family RNA methyltransferase"/>
    <property type="match status" value="1"/>
</dbReference>
<sequence length="278" mass="31245">MELTLIVRPRWFWLNSLTTEAYMVAMSSVPRLFIDAALSSGEMVALSDNQANYILRVMRLGEGAPVRVFNGRDGEWRAAVVPRSGKRASIVPDRQSRPQVETPDLTLFFAPLKKARTDFVVEKACELGVRRIQPVMTERTQSSRVRRDRLQSVVIEAAEQTERMDVPEVFDDVPLISALEGWPSGKPLYYCDEAGDARPMREVLSEARDTAAGVLIGPEGGFSPKEREWLRKIEHIQPVTLGPRILRAETAVVAALTLWQSCVGDWQEHPYLPETENG</sequence>
<evidence type="ECO:0000256" key="6">
    <source>
        <dbReference type="ARBA" id="ARBA00022552"/>
    </source>
</evidence>
<evidence type="ECO:0000259" key="13">
    <source>
        <dbReference type="Pfam" id="PF04452"/>
    </source>
</evidence>
<comment type="function">
    <text evidence="10 12">Specifically methylates the N3 position of the uracil ring of uridine 1498 (m3U1498) in 16S rRNA. Acts on the fully assembled 30S ribosomal subunit.</text>
</comment>
<dbReference type="SUPFAM" id="SSF75217">
    <property type="entry name" value="alpha/beta knot"/>
    <property type="match status" value="1"/>
</dbReference>
<evidence type="ECO:0000259" key="14">
    <source>
        <dbReference type="Pfam" id="PF20260"/>
    </source>
</evidence>
<dbReference type="RefSeq" id="WP_269403041.1">
    <property type="nucleotide sequence ID" value="NZ_JAPWGW010000004.1"/>
</dbReference>
<comment type="similarity">
    <text evidence="2 12">Belongs to the RNA methyltransferase RsmE family.</text>
</comment>
<evidence type="ECO:0000256" key="12">
    <source>
        <dbReference type="PIRNR" id="PIRNR015601"/>
    </source>
</evidence>
<dbReference type="InterPro" id="IPR015947">
    <property type="entry name" value="PUA-like_sf"/>
</dbReference>
<dbReference type="Gene3D" id="3.40.1280.10">
    <property type="match status" value="1"/>
</dbReference>
<keyword evidence="9 12" id="KW-0949">S-adenosyl-L-methionine</keyword>
<dbReference type="Gene3D" id="2.40.240.20">
    <property type="entry name" value="Hypothetical PUA domain-like, domain 1"/>
    <property type="match status" value="1"/>
</dbReference>
<reference evidence="15" key="1">
    <citation type="submission" date="2022-12" db="EMBL/GenBank/DDBJ databases">
        <title>Bacterial isolates from different developmental stages of Nematostella vectensis.</title>
        <authorList>
            <person name="Fraune S."/>
        </authorList>
    </citation>
    <scope>NUCLEOTIDE SEQUENCE</scope>
    <source>
        <strain evidence="15">G21632-S1</strain>
    </source>
</reference>
<dbReference type="InterPro" id="IPR006700">
    <property type="entry name" value="RsmE"/>
</dbReference>
<accession>A0ABT4M0M8</accession>
<dbReference type="GO" id="GO:0008168">
    <property type="term" value="F:methyltransferase activity"/>
    <property type="evidence" value="ECO:0007669"/>
    <property type="project" value="UniProtKB-KW"/>
</dbReference>
<keyword evidence="6 12" id="KW-0698">rRNA processing</keyword>
<comment type="subcellular location">
    <subcellularLocation>
        <location evidence="1 12">Cytoplasm</location>
    </subcellularLocation>
</comment>
<keyword evidence="16" id="KW-1185">Reference proteome</keyword>
<dbReference type="Pfam" id="PF04452">
    <property type="entry name" value="Methyltrans_RNA"/>
    <property type="match status" value="1"/>
</dbReference>
<dbReference type="InterPro" id="IPR029028">
    <property type="entry name" value="Alpha/beta_knot_MTases"/>
</dbReference>
<dbReference type="PIRSF" id="PIRSF015601">
    <property type="entry name" value="MTase_slr0722"/>
    <property type="match status" value="1"/>
</dbReference>
<dbReference type="InterPro" id="IPR029026">
    <property type="entry name" value="tRNA_m1G_MTases_N"/>
</dbReference>
<feature type="domain" description="Ribosomal RNA small subunit methyltransferase E PUA-like" evidence="14">
    <location>
        <begin position="46"/>
        <end position="91"/>
    </location>
</feature>
<evidence type="ECO:0000256" key="3">
    <source>
        <dbReference type="ARBA" id="ARBA00012328"/>
    </source>
</evidence>
<evidence type="ECO:0000256" key="1">
    <source>
        <dbReference type="ARBA" id="ARBA00004496"/>
    </source>
</evidence>
<organism evidence="15 16">
    <name type="scientific">Henriciella marina</name>
    <dbReference type="NCBI Taxonomy" id="453851"/>
    <lineage>
        <taxon>Bacteria</taxon>
        <taxon>Pseudomonadati</taxon>
        <taxon>Pseudomonadota</taxon>
        <taxon>Alphaproteobacteria</taxon>
        <taxon>Hyphomonadales</taxon>
        <taxon>Hyphomonadaceae</taxon>
        <taxon>Henriciella</taxon>
    </lineage>
</organism>
<keyword evidence="7 12" id="KW-0489">Methyltransferase</keyword>
<gene>
    <name evidence="15" type="ORF">O4G74_12990</name>
</gene>
<evidence type="ECO:0000313" key="15">
    <source>
        <dbReference type="EMBL" id="MCZ4298979.1"/>
    </source>
</evidence>
<evidence type="ECO:0000256" key="4">
    <source>
        <dbReference type="ARBA" id="ARBA00013673"/>
    </source>
</evidence>
<dbReference type="SUPFAM" id="SSF88697">
    <property type="entry name" value="PUA domain-like"/>
    <property type="match status" value="1"/>
</dbReference>
<dbReference type="InterPro" id="IPR046887">
    <property type="entry name" value="RsmE_PUA-like"/>
</dbReference>
<dbReference type="Pfam" id="PF20260">
    <property type="entry name" value="PUA_4"/>
    <property type="match status" value="1"/>
</dbReference>
<comment type="catalytic activity">
    <reaction evidence="11 12">
        <text>uridine(1498) in 16S rRNA + S-adenosyl-L-methionine = N(3)-methyluridine(1498) in 16S rRNA + S-adenosyl-L-homocysteine + H(+)</text>
        <dbReference type="Rhea" id="RHEA:42920"/>
        <dbReference type="Rhea" id="RHEA-COMP:10283"/>
        <dbReference type="Rhea" id="RHEA-COMP:10284"/>
        <dbReference type="ChEBI" id="CHEBI:15378"/>
        <dbReference type="ChEBI" id="CHEBI:57856"/>
        <dbReference type="ChEBI" id="CHEBI:59789"/>
        <dbReference type="ChEBI" id="CHEBI:65315"/>
        <dbReference type="ChEBI" id="CHEBI:74502"/>
        <dbReference type="EC" id="2.1.1.193"/>
    </reaction>
</comment>
<keyword evidence="5 12" id="KW-0963">Cytoplasm</keyword>
<dbReference type="Proteomes" id="UP001083770">
    <property type="component" value="Unassembled WGS sequence"/>
</dbReference>